<dbReference type="PRINTS" id="PR00081">
    <property type="entry name" value="GDHRDH"/>
</dbReference>
<dbReference type="InterPro" id="IPR002347">
    <property type="entry name" value="SDR_fam"/>
</dbReference>
<gene>
    <name evidence="3" type="ORF">SAMN05216174_109188</name>
</gene>
<protein>
    <submittedName>
        <fullName evidence="3">Short chain dehydrogenase</fullName>
    </submittedName>
</protein>
<accession>A0A1G6TK99</accession>
<dbReference type="STRING" id="1271860.SAMN05216174_109188"/>
<sequence>MSRVLVTGAASGLGRAMAARFAAAGAQVLLTDVDEEAGKAAAAAENAAFLPLDVRDEAAWQRAREWVEREWGGLDVLVNNAGVAAAGRIEAVSAEDWTWITEINLLSAVRGCRVFVPLFKG</sequence>
<keyword evidence="2" id="KW-0560">Oxidoreductase</keyword>
<dbReference type="Gene3D" id="3.40.50.720">
    <property type="entry name" value="NAD(P)-binding Rossmann-like Domain"/>
    <property type="match status" value="1"/>
</dbReference>
<dbReference type="EMBL" id="FMZZ01000009">
    <property type="protein sequence ID" value="SDD29518.1"/>
    <property type="molecule type" value="Genomic_DNA"/>
</dbReference>
<dbReference type="Pfam" id="PF00106">
    <property type="entry name" value="adh_short"/>
    <property type="match status" value="1"/>
</dbReference>
<dbReference type="GO" id="GO:0016491">
    <property type="term" value="F:oxidoreductase activity"/>
    <property type="evidence" value="ECO:0007669"/>
    <property type="project" value="UniProtKB-KW"/>
</dbReference>
<comment type="similarity">
    <text evidence="1">Belongs to the short-chain dehydrogenases/reductases (SDR) family.</text>
</comment>
<dbReference type="SUPFAM" id="SSF51735">
    <property type="entry name" value="NAD(P)-binding Rossmann-fold domains"/>
    <property type="match status" value="1"/>
</dbReference>
<evidence type="ECO:0000313" key="4">
    <source>
        <dbReference type="Proteomes" id="UP000199501"/>
    </source>
</evidence>
<organism evidence="3 4">
    <name type="scientific">Actinokineospora iranica</name>
    <dbReference type="NCBI Taxonomy" id="1271860"/>
    <lineage>
        <taxon>Bacteria</taxon>
        <taxon>Bacillati</taxon>
        <taxon>Actinomycetota</taxon>
        <taxon>Actinomycetes</taxon>
        <taxon>Pseudonocardiales</taxon>
        <taxon>Pseudonocardiaceae</taxon>
        <taxon>Actinokineospora</taxon>
    </lineage>
</organism>
<evidence type="ECO:0000256" key="1">
    <source>
        <dbReference type="ARBA" id="ARBA00006484"/>
    </source>
</evidence>
<dbReference type="InterPro" id="IPR036291">
    <property type="entry name" value="NAD(P)-bd_dom_sf"/>
</dbReference>
<dbReference type="AlphaFoldDB" id="A0A1G6TK99"/>
<dbReference type="PANTHER" id="PTHR43669">
    <property type="entry name" value="5-KETO-D-GLUCONATE 5-REDUCTASE"/>
    <property type="match status" value="1"/>
</dbReference>
<reference evidence="4" key="1">
    <citation type="submission" date="2016-10" db="EMBL/GenBank/DDBJ databases">
        <authorList>
            <person name="Varghese N."/>
            <person name="Submissions S."/>
        </authorList>
    </citation>
    <scope>NUCLEOTIDE SEQUENCE [LARGE SCALE GENOMIC DNA]</scope>
    <source>
        <strain evidence="4">IBRC-M 10403</strain>
    </source>
</reference>
<keyword evidence="4" id="KW-1185">Reference proteome</keyword>
<dbReference type="PANTHER" id="PTHR43669:SF3">
    <property type="entry name" value="ALCOHOL DEHYDROGENASE, PUTATIVE (AFU_ORTHOLOGUE AFUA_3G03445)-RELATED"/>
    <property type="match status" value="1"/>
</dbReference>
<dbReference type="Proteomes" id="UP000199501">
    <property type="component" value="Unassembled WGS sequence"/>
</dbReference>
<name>A0A1G6TK99_9PSEU</name>
<proteinExistence type="inferred from homology"/>
<evidence type="ECO:0000313" key="3">
    <source>
        <dbReference type="EMBL" id="SDD29518.1"/>
    </source>
</evidence>
<evidence type="ECO:0000256" key="2">
    <source>
        <dbReference type="ARBA" id="ARBA00023002"/>
    </source>
</evidence>